<evidence type="ECO:0000256" key="4">
    <source>
        <dbReference type="ARBA" id="ARBA00022827"/>
    </source>
</evidence>
<organism evidence="10 11">
    <name type="scientific">Amycolatopsis thermophila</name>
    <dbReference type="NCBI Taxonomy" id="206084"/>
    <lineage>
        <taxon>Bacteria</taxon>
        <taxon>Bacillati</taxon>
        <taxon>Actinomycetota</taxon>
        <taxon>Actinomycetes</taxon>
        <taxon>Pseudonocardiales</taxon>
        <taxon>Pseudonocardiaceae</taxon>
        <taxon>Amycolatopsis</taxon>
    </lineage>
</organism>
<dbReference type="Proteomes" id="UP001229651">
    <property type="component" value="Unassembled WGS sequence"/>
</dbReference>
<dbReference type="Gene3D" id="1.10.540.10">
    <property type="entry name" value="Acyl-CoA dehydrogenase/oxidase, N-terminal domain"/>
    <property type="match status" value="1"/>
</dbReference>
<dbReference type="SUPFAM" id="SSF56645">
    <property type="entry name" value="Acyl-CoA dehydrogenase NM domain-like"/>
    <property type="match status" value="1"/>
</dbReference>
<protein>
    <submittedName>
        <fullName evidence="10">Alkylation response protein AidB-like acyl-CoA dehydrogenase</fullName>
    </submittedName>
</protein>
<keyword evidence="11" id="KW-1185">Reference proteome</keyword>
<dbReference type="InterPro" id="IPR013786">
    <property type="entry name" value="AcylCoA_DH/ox_N"/>
</dbReference>
<proteinExistence type="inferred from homology"/>
<dbReference type="Pfam" id="PF02770">
    <property type="entry name" value="Acyl-CoA_dh_M"/>
    <property type="match status" value="1"/>
</dbReference>
<evidence type="ECO:0000259" key="8">
    <source>
        <dbReference type="Pfam" id="PF02770"/>
    </source>
</evidence>
<dbReference type="EMBL" id="JAUSUT010000001">
    <property type="protein sequence ID" value="MDQ0382725.1"/>
    <property type="molecule type" value="Genomic_DNA"/>
</dbReference>
<sequence length="387" mass="43175">MELRPSDRERDFEHRLRAWLGDVLPDFADRPDFNDSPARREFDRRWQQAMYKAGWAGVSWPKEFGGLGATLIEQLVYHEVTAELDAPQPGLNFVGLYHAGPTIMRVGTPEQRSRWLPAILRGDQMWCQGFSEPEAGSDLAGIRCRARVEGDHLVVNGSKIWNSNAHVADVGELIVRTGAQEDRHRGLTYVVVDMDTPGITIRNIVQIDECPEFNEVFFDDVRIPLANVLGEVGEGWKVAMTTLGFERSTAFADRELRLRQRVQLVARLLDRCGAGVSAWQELGECAAEVSSLRSMVYRELSKLAAGADPGSEGSRLKLFFAELDQRIGRLVTDVLGPEITAYDEVPGEWTARYLRTLSSSIAAGASQIQRNIVGERVLGLPREGGKR</sequence>
<dbReference type="PANTHER" id="PTHR43292:SF3">
    <property type="entry name" value="ACYL-COA DEHYDROGENASE FADE29"/>
    <property type="match status" value="1"/>
</dbReference>
<comment type="cofactor">
    <cofactor evidence="1 6">
        <name>FAD</name>
        <dbReference type="ChEBI" id="CHEBI:57692"/>
    </cofactor>
</comment>
<dbReference type="InterPro" id="IPR009100">
    <property type="entry name" value="AcylCoA_DH/oxidase_NM_dom_sf"/>
</dbReference>
<evidence type="ECO:0000256" key="1">
    <source>
        <dbReference type="ARBA" id="ARBA00001974"/>
    </source>
</evidence>
<dbReference type="Gene3D" id="1.20.140.10">
    <property type="entry name" value="Butyryl-CoA Dehydrogenase, subunit A, domain 3"/>
    <property type="match status" value="1"/>
</dbReference>
<evidence type="ECO:0000256" key="3">
    <source>
        <dbReference type="ARBA" id="ARBA00022630"/>
    </source>
</evidence>
<dbReference type="Pfam" id="PF00441">
    <property type="entry name" value="Acyl-CoA_dh_1"/>
    <property type="match status" value="1"/>
</dbReference>
<comment type="caution">
    <text evidence="10">The sequence shown here is derived from an EMBL/GenBank/DDBJ whole genome shotgun (WGS) entry which is preliminary data.</text>
</comment>
<dbReference type="InterPro" id="IPR052161">
    <property type="entry name" value="Mycobact_Acyl-CoA_DH"/>
</dbReference>
<feature type="domain" description="Acyl-CoA oxidase/dehydrogenase middle" evidence="8">
    <location>
        <begin position="127"/>
        <end position="221"/>
    </location>
</feature>
<name>A0ABU0F566_9PSEU</name>
<keyword evidence="4 6" id="KW-0274">FAD</keyword>
<reference evidence="10 11" key="1">
    <citation type="submission" date="2023-07" db="EMBL/GenBank/DDBJ databases">
        <title>Sequencing the genomes of 1000 actinobacteria strains.</title>
        <authorList>
            <person name="Klenk H.-P."/>
        </authorList>
    </citation>
    <scope>NUCLEOTIDE SEQUENCE [LARGE SCALE GENOMIC DNA]</scope>
    <source>
        <strain evidence="10 11">DSM 45805</strain>
    </source>
</reference>
<feature type="domain" description="Acyl-CoA dehydrogenase/oxidase C-terminal" evidence="7">
    <location>
        <begin position="233"/>
        <end position="378"/>
    </location>
</feature>
<keyword evidence="5 6" id="KW-0560">Oxidoreductase</keyword>
<evidence type="ECO:0000313" key="11">
    <source>
        <dbReference type="Proteomes" id="UP001229651"/>
    </source>
</evidence>
<dbReference type="InterPro" id="IPR037069">
    <property type="entry name" value="AcylCoA_DH/ox_N_sf"/>
</dbReference>
<dbReference type="Gene3D" id="2.40.110.10">
    <property type="entry name" value="Butyryl-CoA Dehydrogenase, subunit A, domain 2"/>
    <property type="match status" value="1"/>
</dbReference>
<dbReference type="InterPro" id="IPR009075">
    <property type="entry name" value="AcylCo_DH/oxidase_C"/>
</dbReference>
<keyword evidence="3 6" id="KW-0285">Flavoprotein</keyword>
<dbReference type="InterPro" id="IPR036250">
    <property type="entry name" value="AcylCo_DH-like_C"/>
</dbReference>
<gene>
    <name evidence="10" type="ORF">FB470_006719</name>
</gene>
<feature type="domain" description="Acyl-CoA dehydrogenase/oxidase N-terminal" evidence="9">
    <location>
        <begin position="7"/>
        <end position="123"/>
    </location>
</feature>
<dbReference type="PANTHER" id="PTHR43292">
    <property type="entry name" value="ACYL-COA DEHYDROGENASE"/>
    <property type="match status" value="1"/>
</dbReference>
<dbReference type="InterPro" id="IPR046373">
    <property type="entry name" value="Acyl-CoA_Oxase/DH_mid-dom_sf"/>
</dbReference>
<evidence type="ECO:0000256" key="2">
    <source>
        <dbReference type="ARBA" id="ARBA00009347"/>
    </source>
</evidence>
<comment type="similarity">
    <text evidence="2 6">Belongs to the acyl-CoA dehydrogenase family.</text>
</comment>
<evidence type="ECO:0000259" key="7">
    <source>
        <dbReference type="Pfam" id="PF00441"/>
    </source>
</evidence>
<evidence type="ECO:0000313" key="10">
    <source>
        <dbReference type="EMBL" id="MDQ0382725.1"/>
    </source>
</evidence>
<evidence type="ECO:0000256" key="6">
    <source>
        <dbReference type="RuleBase" id="RU362125"/>
    </source>
</evidence>
<dbReference type="SUPFAM" id="SSF47203">
    <property type="entry name" value="Acyl-CoA dehydrogenase C-terminal domain-like"/>
    <property type="match status" value="1"/>
</dbReference>
<dbReference type="InterPro" id="IPR006091">
    <property type="entry name" value="Acyl-CoA_Oxase/DH_mid-dom"/>
</dbReference>
<evidence type="ECO:0000256" key="5">
    <source>
        <dbReference type="ARBA" id="ARBA00023002"/>
    </source>
</evidence>
<dbReference type="RefSeq" id="WP_306998154.1">
    <property type="nucleotide sequence ID" value="NZ_JAUSUT010000001.1"/>
</dbReference>
<dbReference type="Pfam" id="PF02771">
    <property type="entry name" value="Acyl-CoA_dh_N"/>
    <property type="match status" value="1"/>
</dbReference>
<accession>A0ABU0F566</accession>
<evidence type="ECO:0000259" key="9">
    <source>
        <dbReference type="Pfam" id="PF02771"/>
    </source>
</evidence>